<dbReference type="InterPro" id="IPR032675">
    <property type="entry name" value="LRR_dom_sf"/>
</dbReference>
<protein>
    <recommendedName>
        <fullName evidence="1">F-box domain-containing protein</fullName>
    </recommendedName>
</protein>
<sequence>MLQVLPPEIIQLVFNYVPNYHLLKLRGIGPIESYVVQQLYRRVKIGPSVLDDGTKPITLFDDVIALEYNDPDFTPNLPNIKEFVKVCNSYPLYKPYQIELENCMDLIVLNRMFPEKFKNVRFIVSFSKVDELDLEIQRQLISLVKKYNIVGSSFKLQDKCMGSHFKCSSYFSQIIREMHLVNITVTDMCSLDSPCDFWNLHSLTIISPVKTNDLTNLSKNLQELSCNINLTWDTNELAFPPSLKSLKVNIVTIEDIRSVVNLSNLGQLQKLEVLDTSNCTWTFPLSLLELRYNGRPFESLNFNVCCPDLQKLVYYKFPSSHDCSDPIVFPQNLIELETSVVVLDAMIPQDNSDFVQFPNLKSLTIVGNFMSTTTDLGQFKLPNLVCLALCGVKLNGKLPLTVKKLSLIGVPLSEMMDLCYLTNLEVIEGVNLENNSDLGRAYYFPASLRYLALINSNIEEIEIVSKNLVYLCLKGNKINKIDNSHLIIPSSVVELNLSQNEIEDIDPAFNWPDNLQTLTLSQECKTAIPLLPKHICLQRIV</sequence>
<evidence type="ECO:0000259" key="1">
    <source>
        <dbReference type="PROSITE" id="PS50181"/>
    </source>
</evidence>
<proteinExistence type="predicted"/>
<keyword evidence="3" id="KW-1185">Reference proteome</keyword>
<dbReference type="SUPFAM" id="SSF52058">
    <property type="entry name" value="L domain-like"/>
    <property type="match status" value="1"/>
</dbReference>
<reference evidence="2 3" key="1">
    <citation type="journal article" date="2009" name="Nature">
        <title>Evolution of pathogenicity and sexual reproduction in eight Candida genomes.</title>
        <authorList>
            <person name="Butler G."/>
            <person name="Rasmussen M.D."/>
            <person name="Lin M.F."/>
            <person name="Santos M.A."/>
            <person name="Sakthikumar S."/>
            <person name="Munro C.A."/>
            <person name="Rheinbay E."/>
            <person name="Grabherr M."/>
            <person name="Forche A."/>
            <person name="Reedy J.L."/>
            <person name="Agrafioti I."/>
            <person name="Arnaud M.B."/>
            <person name="Bates S."/>
            <person name="Brown A.J."/>
            <person name="Brunke S."/>
            <person name="Costanzo M.C."/>
            <person name="Fitzpatrick D.A."/>
            <person name="de Groot P.W."/>
            <person name="Harris D."/>
            <person name="Hoyer L.L."/>
            <person name="Hube B."/>
            <person name="Klis F.M."/>
            <person name="Kodira C."/>
            <person name="Lennard N."/>
            <person name="Logue M.E."/>
            <person name="Martin R."/>
            <person name="Neiman A.M."/>
            <person name="Nikolaou E."/>
            <person name="Quail M.A."/>
            <person name="Quinn J."/>
            <person name="Santos M.C."/>
            <person name="Schmitzberger F.F."/>
            <person name="Sherlock G."/>
            <person name="Shah P."/>
            <person name="Silverstein K.A."/>
            <person name="Skrzypek M.S."/>
            <person name="Soll D."/>
            <person name="Staggs R."/>
            <person name="Stansfield I."/>
            <person name="Stumpf M.P."/>
            <person name="Sudbery P.E."/>
            <person name="Srikantha T."/>
            <person name="Zeng Q."/>
            <person name="Berman J."/>
            <person name="Berriman M."/>
            <person name="Heitman J."/>
            <person name="Gow N.A."/>
            <person name="Lorenz M.C."/>
            <person name="Birren B.W."/>
            <person name="Kellis M."/>
            <person name="Cuomo C.A."/>
        </authorList>
    </citation>
    <scope>NUCLEOTIDE SEQUENCE [LARGE SCALE GENOMIC DNA]</scope>
    <source>
        <strain evidence="3">ATCC MYA-3404 / T1</strain>
    </source>
</reference>
<dbReference type="EMBL" id="GG692398">
    <property type="protein sequence ID" value="EER32943.1"/>
    <property type="molecule type" value="Genomic_DNA"/>
</dbReference>
<accession>C5MBC6</accession>
<dbReference type="VEuPathDB" id="FungiDB:CTRG_03368"/>
<dbReference type="HOGENOM" id="CLU_503429_0_0_1"/>
<organism evidence="2 3">
    <name type="scientific">Candida tropicalis (strain ATCC MYA-3404 / T1)</name>
    <name type="common">Yeast</name>
    <dbReference type="NCBI Taxonomy" id="294747"/>
    <lineage>
        <taxon>Eukaryota</taxon>
        <taxon>Fungi</taxon>
        <taxon>Dikarya</taxon>
        <taxon>Ascomycota</taxon>
        <taxon>Saccharomycotina</taxon>
        <taxon>Pichiomycetes</taxon>
        <taxon>Debaryomycetaceae</taxon>
        <taxon>Candida/Lodderomyces clade</taxon>
        <taxon>Candida</taxon>
    </lineage>
</organism>
<gene>
    <name evidence="2" type="ORF">CTRG_03368</name>
</gene>
<feature type="domain" description="F-box" evidence="1">
    <location>
        <begin position="1"/>
        <end position="43"/>
    </location>
</feature>
<evidence type="ECO:0000313" key="2">
    <source>
        <dbReference type="EMBL" id="EER32943.1"/>
    </source>
</evidence>
<evidence type="ECO:0000313" key="3">
    <source>
        <dbReference type="Proteomes" id="UP000002037"/>
    </source>
</evidence>
<name>C5MBC6_CANTT</name>
<dbReference type="PROSITE" id="PS50181">
    <property type="entry name" value="FBOX"/>
    <property type="match status" value="1"/>
</dbReference>
<dbReference type="RefSeq" id="XP_002549071.1">
    <property type="nucleotide sequence ID" value="XM_002549025.1"/>
</dbReference>
<dbReference type="InterPro" id="IPR001810">
    <property type="entry name" value="F-box_dom"/>
</dbReference>
<dbReference type="Proteomes" id="UP000002037">
    <property type="component" value="Unassembled WGS sequence"/>
</dbReference>
<dbReference type="KEGG" id="ctp:CTRG_03368"/>
<dbReference type="Gene3D" id="3.80.10.10">
    <property type="entry name" value="Ribonuclease Inhibitor"/>
    <property type="match status" value="2"/>
</dbReference>
<dbReference type="GeneID" id="8301962"/>
<dbReference type="AlphaFoldDB" id="C5MBC6"/>